<protein>
    <recommendedName>
        <fullName evidence="7">Phosphate-specific transport system accessory protein PhoU</fullName>
    </recommendedName>
</protein>
<name>A0A2A2WKY9_9ACTN</name>
<evidence type="ECO:0000313" key="10">
    <source>
        <dbReference type="Proteomes" id="UP000218810"/>
    </source>
</evidence>
<evidence type="ECO:0000256" key="1">
    <source>
        <dbReference type="ARBA" id="ARBA00004496"/>
    </source>
</evidence>
<reference evidence="10" key="1">
    <citation type="submission" date="2017-09" db="EMBL/GenBank/DDBJ databases">
        <authorList>
            <person name="Zhang Y."/>
            <person name="Huang X."/>
            <person name="Liu J."/>
            <person name="Lu L."/>
            <person name="Peng K."/>
        </authorList>
    </citation>
    <scope>NUCLEOTIDE SEQUENCE [LARGE SCALE GENOMIC DNA]</scope>
    <source>
        <strain evidence="10">S-XJ-1</strain>
    </source>
</reference>
<keyword evidence="4 7" id="KW-0813">Transport</keyword>
<sequence>MRTVLHTKLDDFSDQLVRFCEMNNRLLDLATVALLEGDEVAATEVIDGAAEVEDLREDSEQHAFDLLLLEAPVARDLRQVVSGIYIVEHFTRMAALTGHIARVARRRHPKPVVPGPVVPTIREFAERDSAMARNLGRLLPTKDVRLARSLDSEDDAVDSLHAELMRQISAEDWPHGSVAAVDLALLARYYERFADHTVSIANRVIYLATGERPGGGSLSHLDDGTVLD</sequence>
<dbReference type="Proteomes" id="UP000218810">
    <property type="component" value="Unassembled WGS sequence"/>
</dbReference>
<dbReference type="InterPro" id="IPR026022">
    <property type="entry name" value="PhoU_dom"/>
</dbReference>
<dbReference type="GO" id="GO:0045936">
    <property type="term" value="P:negative regulation of phosphate metabolic process"/>
    <property type="evidence" value="ECO:0007669"/>
    <property type="project" value="InterPro"/>
</dbReference>
<gene>
    <name evidence="9" type="ORF">CEY15_16585</name>
</gene>
<dbReference type="RefSeq" id="WP_017837151.1">
    <property type="nucleotide sequence ID" value="NZ_NTGA01000038.1"/>
</dbReference>
<dbReference type="EMBL" id="NTGA01000038">
    <property type="protein sequence ID" value="PAY21876.1"/>
    <property type="molecule type" value="Genomic_DNA"/>
</dbReference>
<keyword evidence="10" id="KW-1185">Reference proteome</keyword>
<evidence type="ECO:0000256" key="6">
    <source>
        <dbReference type="ARBA" id="ARBA00022592"/>
    </source>
</evidence>
<proteinExistence type="inferred from homology"/>
<dbReference type="Gene3D" id="1.20.58.220">
    <property type="entry name" value="Phosphate transport system protein phou homolog 2, domain 2"/>
    <property type="match status" value="1"/>
</dbReference>
<feature type="domain" description="PhoU" evidence="8">
    <location>
        <begin position="18"/>
        <end position="103"/>
    </location>
</feature>
<dbReference type="GO" id="GO:0006817">
    <property type="term" value="P:phosphate ion transport"/>
    <property type="evidence" value="ECO:0007669"/>
    <property type="project" value="UniProtKB-KW"/>
</dbReference>
<dbReference type="GO" id="GO:0005737">
    <property type="term" value="C:cytoplasm"/>
    <property type="evidence" value="ECO:0007669"/>
    <property type="project" value="UniProtKB-SubCell"/>
</dbReference>
<evidence type="ECO:0000313" key="9">
    <source>
        <dbReference type="EMBL" id="PAY21876.1"/>
    </source>
</evidence>
<dbReference type="Pfam" id="PF01895">
    <property type="entry name" value="PhoU"/>
    <property type="match status" value="2"/>
</dbReference>
<feature type="domain" description="PhoU" evidence="8">
    <location>
        <begin position="121"/>
        <end position="204"/>
    </location>
</feature>
<evidence type="ECO:0000256" key="7">
    <source>
        <dbReference type="PIRNR" id="PIRNR003107"/>
    </source>
</evidence>
<comment type="subcellular location">
    <subcellularLocation>
        <location evidence="1 7">Cytoplasm</location>
    </subcellularLocation>
</comment>
<dbReference type="OrthoDB" id="9814256at2"/>
<evidence type="ECO:0000256" key="5">
    <source>
        <dbReference type="ARBA" id="ARBA00022490"/>
    </source>
</evidence>
<evidence type="ECO:0000256" key="4">
    <source>
        <dbReference type="ARBA" id="ARBA00022448"/>
    </source>
</evidence>
<evidence type="ECO:0000259" key="8">
    <source>
        <dbReference type="Pfam" id="PF01895"/>
    </source>
</evidence>
<evidence type="ECO:0000256" key="2">
    <source>
        <dbReference type="ARBA" id="ARBA00008107"/>
    </source>
</evidence>
<comment type="subunit">
    <text evidence="3 7">Homodimer.</text>
</comment>
<dbReference type="AlphaFoldDB" id="A0A2A2WKY9"/>
<keyword evidence="5 7" id="KW-0963">Cytoplasm</keyword>
<dbReference type="PANTHER" id="PTHR42930:SF3">
    <property type="entry name" value="PHOSPHATE-SPECIFIC TRANSPORT SYSTEM ACCESSORY PROTEIN PHOU"/>
    <property type="match status" value="1"/>
</dbReference>
<dbReference type="FunFam" id="1.20.58.220:FF:000004">
    <property type="entry name" value="Phosphate-specific transport system accessory protein PhoU"/>
    <property type="match status" value="1"/>
</dbReference>
<dbReference type="PANTHER" id="PTHR42930">
    <property type="entry name" value="PHOSPHATE-SPECIFIC TRANSPORT SYSTEM ACCESSORY PROTEIN PHOU"/>
    <property type="match status" value="1"/>
</dbReference>
<comment type="caution">
    <text evidence="9">The sequence shown here is derived from an EMBL/GenBank/DDBJ whole genome shotgun (WGS) entry which is preliminary data.</text>
</comment>
<organism evidence="9 10">
    <name type="scientific">Dietzia natronolimnaea</name>
    <dbReference type="NCBI Taxonomy" id="161920"/>
    <lineage>
        <taxon>Bacteria</taxon>
        <taxon>Bacillati</taxon>
        <taxon>Actinomycetota</taxon>
        <taxon>Actinomycetes</taxon>
        <taxon>Mycobacteriales</taxon>
        <taxon>Dietziaceae</taxon>
        <taxon>Dietzia</taxon>
    </lineage>
</organism>
<evidence type="ECO:0000256" key="3">
    <source>
        <dbReference type="ARBA" id="ARBA00011738"/>
    </source>
</evidence>
<comment type="similarity">
    <text evidence="2 7">Belongs to the PhoU family.</text>
</comment>
<dbReference type="SUPFAM" id="SSF109755">
    <property type="entry name" value="PhoU-like"/>
    <property type="match status" value="1"/>
</dbReference>
<accession>A0A2A2WKY9</accession>
<comment type="function">
    <text evidence="7">Plays a role in the regulation of phosphate uptake.</text>
</comment>
<dbReference type="PIRSF" id="PIRSF003107">
    <property type="entry name" value="PhoU"/>
    <property type="match status" value="1"/>
</dbReference>
<keyword evidence="6 7" id="KW-0592">Phosphate transport</keyword>
<dbReference type="InterPro" id="IPR038078">
    <property type="entry name" value="PhoU-like_sf"/>
</dbReference>
<dbReference type="InterPro" id="IPR028366">
    <property type="entry name" value="PhoU"/>
</dbReference>
<dbReference type="GO" id="GO:0030643">
    <property type="term" value="P:intracellular phosphate ion homeostasis"/>
    <property type="evidence" value="ECO:0007669"/>
    <property type="project" value="InterPro"/>
</dbReference>